<keyword evidence="5" id="KW-1185">Reference proteome</keyword>
<sequence>MFLTNPLPLALLFSLTTLASAGSGDGTWFTPGLGACGATSASTDLIVALSPSEFASGAHCYKHITITFNGKTTDATVVDECPGCEVGSLDLSPAAFSALASLGAGRIKVDWWFA</sequence>
<dbReference type="InterPro" id="IPR036908">
    <property type="entry name" value="RlpA-like_sf"/>
</dbReference>
<dbReference type="InterPro" id="IPR009009">
    <property type="entry name" value="RlpA-like_DPBB"/>
</dbReference>
<proteinExistence type="predicted"/>
<evidence type="ECO:0000256" key="2">
    <source>
        <dbReference type="SAM" id="SignalP"/>
    </source>
</evidence>
<dbReference type="Proteomes" id="UP000305948">
    <property type="component" value="Unassembled WGS sequence"/>
</dbReference>
<dbReference type="OrthoDB" id="623670at2759"/>
<dbReference type="STRING" id="5364.A0A5C3MIX6"/>
<dbReference type="EMBL" id="ML213548">
    <property type="protein sequence ID" value="TFK45284.1"/>
    <property type="molecule type" value="Genomic_DNA"/>
</dbReference>
<keyword evidence="1 2" id="KW-0732">Signal</keyword>
<dbReference type="Pfam" id="PF03330">
    <property type="entry name" value="DPBB_1"/>
    <property type="match status" value="1"/>
</dbReference>
<reference evidence="4 5" key="1">
    <citation type="journal article" date="2019" name="Nat. Ecol. Evol.">
        <title>Megaphylogeny resolves global patterns of mushroom evolution.</title>
        <authorList>
            <person name="Varga T."/>
            <person name="Krizsan K."/>
            <person name="Foldi C."/>
            <person name="Dima B."/>
            <person name="Sanchez-Garcia M."/>
            <person name="Sanchez-Ramirez S."/>
            <person name="Szollosi G.J."/>
            <person name="Szarkandi J.G."/>
            <person name="Papp V."/>
            <person name="Albert L."/>
            <person name="Andreopoulos W."/>
            <person name="Angelini C."/>
            <person name="Antonin V."/>
            <person name="Barry K.W."/>
            <person name="Bougher N.L."/>
            <person name="Buchanan P."/>
            <person name="Buyck B."/>
            <person name="Bense V."/>
            <person name="Catcheside P."/>
            <person name="Chovatia M."/>
            <person name="Cooper J."/>
            <person name="Damon W."/>
            <person name="Desjardin D."/>
            <person name="Finy P."/>
            <person name="Geml J."/>
            <person name="Haridas S."/>
            <person name="Hughes K."/>
            <person name="Justo A."/>
            <person name="Karasinski D."/>
            <person name="Kautmanova I."/>
            <person name="Kiss B."/>
            <person name="Kocsube S."/>
            <person name="Kotiranta H."/>
            <person name="LaButti K.M."/>
            <person name="Lechner B.E."/>
            <person name="Liimatainen K."/>
            <person name="Lipzen A."/>
            <person name="Lukacs Z."/>
            <person name="Mihaltcheva S."/>
            <person name="Morgado L.N."/>
            <person name="Niskanen T."/>
            <person name="Noordeloos M.E."/>
            <person name="Ohm R.A."/>
            <person name="Ortiz-Santana B."/>
            <person name="Ovrebo C."/>
            <person name="Racz N."/>
            <person name="Riley R."/>
            <person name="Savchenko A."/>
            <person name="Shiryaev A."/>
            <person name="Soop K."/>
            <person name="Spirin V."/>
            <person name="Szebenyi C."/>
            <person name="Tomsovsky M."/>
            <person name="Tulloss R.E."/>
            <person name="Uehling J."/>
            <person name="Grigoriev I.V."/>
            <person name="Vagvolgyi C."/>
            <person name="Papp T."/>
            <person name="Martin F.M."/>
            <person name="Miettinen O."/>
            <person name="Hibbett D.S."/>
            <person name="Nagy L.G."/>
        </authorList>
    </citation>
    <scope>NUCLEOTIDE SEQUENCE [LARGE SCALE GENOMIC DNA]</scope>
    <source>
        <strain evidence="4 5">OMC1185</strain>
    </source>
</reference>
<dbReference type="Gene3D" id="2.40.40.10">
    <property type="entry name" value="RlpA-like domain"/>
    <property type="match status" value="1"/>
</dbReference>
<dbReference type="CDD" id="cd22191">
    <property type="entry name" value="DPBB_RlpA_EXP_N-like"/>
    <property type="match status" value="1"/>
</dbReference>
<dbReference type="PANTHER" id="PTHR31836:SF28">
    <property type="entry name" value="SRCR DOMAIN-CONTAINING PROTEIN-RELATED"/>
    <property type="match status" value="1"/>
</dbReference>
<organism evidence="4 5">
    <name type="scientific">Heliocybe sulcata</name>
    <dbReference type="NCBI Taxonomy" id="5364"/>
    <lineage>
        <taxon>Eukaryota</taxon>
        <taxon>Fungi</taxon>
        <taxon>Dikarya</taxon>
        <taxon>Basidiomycota</taxon>
        <taxon>Agaricomycotina</taxon>
        <taxon>Agaricomycetes</taxon>
        <taxon>Gloeophyllales</taxon>
        <taxon>Gloeophyllaceae</taxon>
        <taxon>Heliocybe</taxon>
    </lineage>
</organism>
<dbReference type="AlphaFoldDB" id="A0A5C3MIX6"/>
<evidence type="ECO:0000256" key="1">
    <source>
        <dbReference type="ARBA" id="ARBA00022729"/>
    </source>
</evidence>
<name>A0A5C3MIX6_9AGAM</name>
<protein>
    <submittedName>
        <fullName evidence="4">Barwin-like endoglucanase</fullName>
    </submittedName>
</protein>
<accession>A0A5C3MIX6</accession>
<evidence type="ECO:0000313" key="5">
    <source>
        <dbReference type="Proteomes" id="UP000305948"/>
    </source>
</evidence>
<feature type="chain" id="PRO_5022953499" evidence="2">
    <location>
        <begin position="22"/>
        <end position="114"/>
    </location>
</feature>
<dbReference type="PANTHER" id="PTHR31836">
    <property type="match status" value="1"/>
</dbReference>
<feature type="signal peptide" evidence="2">
    <location>
        <begin position="1"/>
        <end position="21"/>
    </location>
</feature>
<dbReference type="InterPro" id="IPR051477">
    <property type="entry name" value="Expansin_CellWall"/>
</dbReference>
<dbReference type="SUPFAM" id="SSF50685">
    <property type="entry name" value="Barwin-like endoglucanases"/>
    <property type="match status" value="1"/>
</dbReference>
<feature type="domain" description="RlpA-like protein double-psi beta-barrel" evidence="3">
    <location>
        <begin position="24"/>
        <end position="110"/>
    </location>
</feature>
<gene>
    <name evidence="4" type="ORF">OE88DRAFT_1230193</name>
</gene>
<evidence type="ECO:0000259" key="3">
    <source>
        <dbReference type="Pfam" id="PF03330"/>
    </source>
</evidence>
<evidence type="ECO:0000313" key="4">
    <source>
        <dbReference type="EMBL" id="TFK45284.1"/>
    </source>
</evidence>